<dbReference type="EMBL" id="JAENHO010000019">
    <property type="protein sequence ID" value="MBL7261403.1"/>
    <property type="molecule type" value="Genomic_DNA"/>
</dbReference>
<evidence type="ECO:0000256" key="1">
    <source>
        <dbReference type="SAM" id="Phobius"/>
    </source>
</evidence>
<reference evidence="2 3" key="1">
    <citation type="submission" date="2021-01" db="EMBL/GenBank/DDBJ databases">
        <title>Actinoplanes sp. nov. LDG1-01 isolated from lichen.</title>
        <authorList>
            <person name="Saeng-In P."/>
            <person name="Phongsopitanun W."/>
            <person name="Kanchanasin P."/>
            <person name="Yuki M."/>
            <person name="Kudo T."/>
            <person name="Ohkuma M."/>
            <person name="Tanasupawat S."/>
        </authorList>
    </citation>
    <scope>NUCLEOTIDE SEQUENCE [LARGE SCALE GENOMIC DNA]</scope>
    <source>
        <strain evidence="2 3">LDG1-01</strain>
    </source>
</reference>
<dbReference type="Proteomes" id="UP000598996">
    <property type="component" value="Unassembled WGS sequence"/>
</dbReference>
<evidence type="ECO:0000313" key="2">
    <source>
        <dbReference type="EMBL" id="MBL7261403.1"/>
    </source>
</evidence>
<comment type="caution">
    <text evidence="2">The sequence shown here is derived from an EMBL/GenBank/DDBJ whole genome shotgun (WGS) entry which is preliminary data.</text>
</comment>
<organism evidence="2 3">
    <name type="scientific">Paractinoplanes lichenicola</name>
    <dbReference type="NCBI Taxonomy" id="2802976"/>
    <lineage>
        <taxon>Bacteria</taxon>
        <taxon>Bacillati</taxon>
        <taxon>Actinomycetota</taxon>
        <taxon>Actinomycetes</taxon>
        <taxon>Micromonosporales</taxon>
        <taxon>Micromonosporaceae</taxon>
        <taxon>Paractinoplanes</taxon>
    </lineage>
</organism>
<name>A0ABS1W3V6_9ACTN</name>
<protein>
    <recommendedName>
        <fullName evidence="4">Anti-sigma factor</fullName>
    </recommendedName>
</protein>
<keyword evidence="1" id="KW-0472">Membrane</keyword>
<dbReference type="RefSeq" id="WP_202998172.1">
    <property type="nucleotide sequence ID" value="NZ_JAENHO010000019.1"/>
</dbReference>
<feature type="transmembrane region" description="Helical" evidence="1">
    <location>
        <begin position="107"/>
        <end position="129"/>
    </location>
</feature>
<evidence type="ECO:0000313" key="3">
    <source>
        <dbReference type="Proteomes" id="UP000598996"/>
    </source>
</evidence>
<keyword evidence="3" id="KW-1185">Reference proteome</keyword>
<keyword evidence="1" id="KW-1133">Transmembrane helix</keyword>
<sequence>MTGADFSGVDVDLLADYIGGALEGTPDESAVATLIAEDPAWREAYDQLGGGVELVRAELGRLEPEPMPDDVAARLDGMFAPVPQLTVVPGGAAEGVRENKRRRRMRWATPITIAAGLIAFVGFGADYLAGRNSDNTAADSAAGSAETATSLADSAGGTVITASGLDYTAVLLARPAPVTPMSAPKSEAFANEGQGQGSQRATTLSAEPALARLTVREALDECLAAIEQENANGPLTVQTVDYARFGGVPAVIVRFTAGNGEWGWAAGSDCGTPAGDADTIQKLPVR</sequence>
<accession>A0ABS1W3V6</accession>
<evidence type="ECO:0008006" key="4">
    <source>
        <dbReference type="Google" id="ProtNLM"/>
    </source>
</evidence>
<keyword evidence="1" id="KW-0812">Transmembrane</keyword>
<proteinExistence type="predicted"/>
<gene>
    <name evidence="2" type="ORF">JKJ07_44685</name>
</gene>